<comment type="caution">
    <text evidence="1">The sequence shown here is derived from an EMBL/GenBank/DDBJ whole genome shotgun (WGS) entry which is preliminary data.</text>
</comment>
<protein>
    <submittedName>
        <fullName evidence="1">Uncharacterized protein</fullName>
    </submittedName>
</protein>
<keyword evidence="2" id="KW-1185">Reference proteome</keyword>
<sequence length="24" mass="2440">MGASGSITLKADGEDIKHADVKPV</sequence>
<name>A0A4S3JSM0_9EURO</name>
<dbReference type="Proteomes" id="UP000308092">
    <property type="component" value="Unassembled WGS sequence"/>
</dbReference>
<accession>A0A4S3JSM0</accession>
<organism evidence="1 2">
    <name type="scientific">Aspergillus tanneri</name>
    <dbReference type="NCBI Taxonomy" id="1220188"/>
    <lineage>
        <taxon>Eukaryota</taxon>
        <taxon>Fungi</taxon>
        <taxon>Dikarya</taxon>
        <taxon>Ascomycota</taxon>
        <taxon>Pezizomycotina</taxon>
        <taxon>Eurotiomycetes</taxon>
        <taxon>Eurotiomycetidae</taxon>
        <taxon>Eurotiales</taxon>
        <taxon>Aspergillaceae</taxon>
        <taxon>Aspergillus</taxon>
        <taxon>Aspergillus subgen. Circumdati</taxon>
    </lineage>
</organism>
<evidence type="ECO:0000313" key="2">
    <source>
        <dbReference type="Proteomes" id="UP000308092"/>
    </source>
</evidence>
<dbReference type="EMBL" id="SOSA01000042">
    <property type="protein sequence ID" value="THC98510.1"/>
    <property type="molecule type" value="Genomic_DNA"/>
</dbReference>
<dbReference type="VEuPathDB" id="FungiDB:EYZ11_002018"/>
<gene>
    <name evidence="1" type="ORF">EYZ11_002018</name>
</gene>
<proteinExistence type="predicted"/>
<dbReference type="AlphaFoldDB" id="A0A4S3JSM0"/>
<reference evidence="1 2" key="1">
    <citation type="submission" date="2019-03" db="EMBL/GenBank/DDBJ databases">
        <title>The genome sequence of a newly discovered highly antifungal drug resistant Aspergillus species, Aspergillus tanneri NIH 1004.</title>
        <authorList>
            <person name="Mounaud S."/>
            <person name="Singh I."/>
            <person name="Joardar V."/>
            <person name="Pakala S."/>
            <person name="Pakala S."/>
            <person name="Venepally P."/>
            <person name="Hoover J."/>
            <person name="Nierman W."/>
            <person name="Chung J."/>
            <person name="Losada L."/>
        </authorList>
    </citation>
    <scope>NUCLEOTIDE SEQUENCE [LARGE SCALE GENOMIC DNA]</scope>
    <source>
        <strain evidence="1 2">NIH1004</strain>
    </source>
</reference>
<evidence type="ECO:0000313" key="1">
    <source>
        <dbReference type="EMBL" id="THC98510.1"/>
    </source>
</evidence>